<evidence type="ECO:0000313" key="2">
    <source>
        <dbReference type="Proteomes" id="UP001157502"/>
    </source>
</evidence>
<accession>A0ACC2F1Y0</accession>
<organism evidence="1 2">
    <name type="scientific">Dallia pectoralis</name>
    <name type="common">Alaska blackfish</name>
    <dbReference type="NCBI Taxonomy" id="75939"/>
    <lineage>
        <taxon>Eukaryota</taxon>
        <taxon>Metazoa</taxon>
        <taxon>Chordata</taxon>
        <taxon>Craniata</taxon>
        <taxon>Vertebrata</taxon>
        <taxon>Euteleostomi</taxon>
        <taxon>Actinopterygii</taxon>
        <taxon>Neopterygii</taxon>
        <taxon>Teleostei</taxon>
        <taxon>Protacanthopterygii</taxon>
        <taxon>Esociformes</taxon>
        <taxon>Umbridae</taxon>
        <taxon>Dallia</taxon>
    </lineage>
</organism>
<comment type="caution">
    <text evidence="1">The sequence shown here is derived from an EMBL/GenBank/DDBJ whole genome shotgun (WGS) entry which is preliminary data.</text>
</comment>
<dbReference type="Proteomes" id="UP001157502">
    <property type="component" value="Chromosome 36"/>
</dbReference>
<protein>
    <submittedName>
        <fullName evidence="1">Uncharacterized protein</fullName>
    </submittedName>
</protein>
<reference evidence="1" key="1">
    <citation type="submission" date="2021-05" db="EMBL/GenBank/DDBJ databases">
        <authorList>
            <person name="Pan Q."/>
            <person name="Jouanno E."/>
            <person name="Zahm M."/>
            <person name="Klopp C."/>
            <person name="Cabau C."/>
            <person name="Louis A."/>
            <person name="Berthelot C."/>
            <person name="Parey E."/>
            <person name="Roest Crollius H."/>
            <person name="Montfort J."/>
            <person name="Robinson-Rechavi M."/>
            <person name="Bouchez O."/>
            <person name="Lampietro C."/>
            <person name="Lopez Roques C."/>
            <person name="Donnadieu C."/>
            <person name="Postlethwait J."/>
            <person name="Bobe J."/>
            <person name="Dillon D."/>
            <person name="Chandos A."/>
            <person name="von Hippel F."/>
            <person name="Guiguen Y."/>
        </authorList>
    </citation>
    <scope>NUCLEOTIDE SEQUENCE</scope>
    <source>
        <strain evidence="1">YG-Jan2019</strain>
    </source>
</reference>
<evidence type="ECO:0000313" key="1">
    <source>
        <dbReference type="EMBL" id="KAJ7985230.1"/>
    </source>
</evidence>
<gene>
    <name evidence="1" type="ORF">DPEC_G00349930</name>
</gene>
<proteinExistence type="predicted"/>
<sequence>MRLAMLILLSVVSIGCVSAGGSWCAKTARARATAMGLDLPKNQFIPYSLQSTPHGSHDPRETHYKNKDGFRVAEQVSPSDWDYGQVFTRGVQPNPSRQNHRASKPQLADSIGNYARRYRDELNGHLPDFSQVKKSPQPEAMVLGPSEYSDRGNGRDYYIPNSLARRRDPVDFQPGSSRQTSSGLYSRLRSGGPFSYGKGLLPVQRQFSPYGPGRSRSIVPGSFPLSETGHFGGVKGRGSADRKTWPPGPVYSRVFAQRPV</sequence>
<dbReference type="EMBL" id="CM055763">
    <property type="protein sequence ID" value="KAJ7985230.1"/>
    <property type="molecule type" value="Genomic_DNA"/>
</dbReference>
<name>A0ACC2F1Y0_DALPE</name>
<keyword evidence="2" id="KW-1185">Reference proteome</keyword>